<evidence type="ECO:0000313" key="3">
    <source>
        <dbReference type="Proteomes" id="UP000007800"/>
    </source>
</evidence>
<sequence length="56" mass="5991">MSEAVVSEVAATENVRTTESSEAKAYHHHQSPVGGPNLVTPSINGSEVDKRQLDET</sequence>
<dbReference type="InParanoid" id="C5K6U5"/>
<keyword evidence="3" id="KW-1185">Reference proteome</keyword>
<feature type="compositionally biased region" description="Basic and acidic residues" evidence="1">
    <location>
        <begin position="47"/>
        <end position="56"/>
    </location>
</feature>
<dbReference type="RefSeq" id="XP_002788001.1">
    <property type="nucleotide sequence ID" value="XM_002787955.1"/>
</dbReference>
<protein>
    <submittedName>
        <fullName evidence="2">Uncharacterized protein</fullName>
    </submittedName>
</protein>
<organism evidence="3">
    <name type="scientific">Perkinsus marinus (strain ATCC 50983 / TXsc)</name>
    <dbReference type="NCBI Taxonomy" id="423536"/>
    <lineage>
        <taxon>Eukaryota</taxon>
        <taxon>Sar</taxon>
        <taxon>Alveolata</taxon>
        <taxon>Perkinsozoa</taxon>
        <taxon>Perkinsea</taxon>
        <taxon>Perkinsida</taxon>
        <taxon>Perkinsidae</taxon>
        <taxon>Perkinsus</taxon>
    </lineage>
</organism>
<feature type="region of interest" description="Disordered" evidence="1">
    <location>
        <begin position="1"/>
        <end position="56"/>
    </location>
</feature>
<accession>C5K6U5</accession>
<feature type="non-terminal residue" evidence="2">
    <location>
        <position position="56"/>
    </location>
</feature>
<proteinExistence type="predicted"/>
<dbReference type="EMBL" id="GG670943">
    <property type="protein sequence ID" value="EER19797.1"/>
    <property type="molecule type" value="Genomic_DNA"/>
</dbReference>
<evidence type="ECO:0000256" key="1">
    <source>
        <dbReference type="SAM" id="MobiDB-lite"/>
    </source>
</evidence>
<reference evidence="2 3" key="1">
    <citation type="submission" date="2008-07" db="EMBL/GenBank/DDBJ databases">
        <authorList>
            <person name="El-Sayed N."/>
            <person name="Caler E."/>
            <person name="Inman J."/>
            <person name="Amedeo P."/>
            <person name="Hass B."/>
            <person name="Wortman J."/>
        </authorList>
    </citation>
    <scope>NUCLEOTIDE SEQUENCE [LARGE SCALE GENOMIC DNA]</scope>
    <source>
        <strain evidence="3">ATCC 50983 / TXsc</strain>
    </source>
</reference>
<dbReference type="Proteomes" id="UP000007800">
    <property type="component" value="Unassembled WGS sequence"/>
</dbReference>
<dbReference type="GeneID" id="9058144"/>
<gene>
    <name evidence="2" type="ORF">Pmar_PMAR018826</name>
</gene>
<evidence type="ECO:0000313" key="2">
    <source>
        <dbReference type="EMBL" id="EER19797.1"/>
    </source>
</evidence>
<name>C5K6U5_PERM5</name>
<dbReference type="AlphaFoldDB" id="C5K6U5"/>